<dbReference type="PROSITE" id="PS00149">
    <property type="entry name" value="SULFATASE_2"/>
    <property type="match status" value="1"/>
</dbReference>
<evidence type="ECO:0000313" key="7">
    <source>
        <dbReference type="Proteomes" id="UP001460202"/>
    </source>
</evidence>
<dbReference type="Pfam" id="PF14707">
    <property type="entry name" value="Sulfatase_C"/>
    <property type="match status" value="1"/>
</dbReference>
<evidence type="ECO:0000256" key="2">
    <source>
        <dbReference type="ARBA" id="ARBA00022723"/>
    </source>
</evidence>
<reference evidence="6 7" key="1">
    <citation type="submission" date="2024-03" db="EMBL/GenBank/DDBJ databases">
        <title>Human intestinal bacterial collection.</title>
        <authorList>
            <person name="Pauvert C."/>
            <person name="Hitch T.C.A."/>
            <person name="Clavel T."/>
        </authorList>
    </citation>
    <scope>NUCLEOTIDE SEQUENCE [LARGE SCALE GENOMIC DNA]</scope>
    <source>
        <strain evidence="6 7">CLA-KB-H122</strain>
    </source>
</reference>
<keyword evidence="7" id="KW-1185">Reference proteome</keyword>
<keyword evidence="2" id="KW-0479">Metal-binding</keyword>
<evidence type="ECO:0000256" key="1">
    <source>
        <dbReference type="ARBA" id="ARBA00008779"/>
    </source>
</evidence>
<accession>A0ABV1GWQ8</accession>
<dbReference type="EMBL" id="JBBMFL010000007">
    <property type="protein sequence ID" value="MEQ2544843.1"/>
    <property type="molecule type" value="Genomic_DNA"/>
</dbReference>
<dbReference type="InterPro" id="IPR000917">
    <property type="entry name" value="Sulfatase_N"/>
</dbReference>
<evidence type="ECO:0000259" key="5">
    <source>
        <dbReference type="Pfam" id="PF00884"/>
    </source>
</evidence>
<comment type="similarity">
    <text evidence="1">Belongs to the sulfatase family.</text>
</comment>
<organism evidence="6 7">
    <name type="scientific">Alistipes intestinihominis</name>
    <dbReference type="NCBI Taxonomy" id="3133172"/>
    <lineage>
        <taxon>Bacteria</taxon>
        <taxon>Pseudomonadati</taxon>
        <taxon>Bacteroidota</taxon>
        <taxon>Bacteroidia</taxon>
        <taxon>Bacteroidales</taxon>
        <taxon>Rikenellaceae</taxon>
        <taxon>Alistipes</taxon>
    </lineage>
</organism>
<name>A0ABV1GWQ8_9BACT</name>
<dbReference type="CDD" id="cd16026">
    <property type="entry name" value="GALNS_like"/>
    <property type="match status" value="1"/>
</dbReference>
<dbReference type="Proteomes" id="UP001460202">
    <property type="component" value="Unassembled WGS sequence"/>
</dbReference>
<keyword evidence="3" id="KW-0378">Hydrolase</keyword>
<dbReference type="Gene3D" id="3.30.1120.10">
    <property type="match status" value="1"/>
</dbReference>
<sequence>MNSSLFTPVSSCLLLCTSQAGMPCRAADLPGRNDPRPNVVLIYVDDMGYGDLSCYGHPTIRTPHIDRLAAEGVKMNSFYAPAAVSSPSRAGLLTARYPVRSGMYGDRESVLFPDTPRGLPEEEVTLADVMREAGYATALIGKWHQGHAHPYLPDDNGFDYFYGLYSPNNYRTLPFMENETVLQEHADRPNLTQMYTERAREYIREHRDEPFFLFLSHAYPHLPVMASKQFEHASRAGRYGDAVEELDWSVGEVMKCLRENGLDENTLVIFTSDNGPAIKFTPNNGGSAGHLRGGKGSGWEGGFRVPGIFRFPADIPAGSVCMEIGTQLDLLPTIASLCGAKVPEDRPIDGVDLMPMLTGKQQSVRSEFAYYRGSRLAALRKGRHKAIFEVPGDWYTQTPYLQDTARVELLIFDLDLDPGEKRNIAPKRPELVEKFMQLRRKYMREVNVAPSINDERPFGSHNT</sequence>
<dbReference type="Pfam" id="PF00884">
    <property type="entry name" value="Sulfatase"/>
    <property type="match status" value="1"/>
</dbReference>
<gene>
    <name evidence="6" type="ORF">WMO46_07780</name>
</gene>
<dbReference type="PANTHER" id="PTHR42693">
    <property type="entry name" value="ARYLSULFATASE FAMILY MEMBER"/>
    <property type="match status" value="1"/>
</dbReference>
<comment type="caution">
    <text evidence="6">The sequence shown here is derived from an EMBL/GenBank/DDBJ whole genome shotgun (WGS) entry which is preliminary data.</text>
</comment>
<protein>
    <submittedName>
        <fullName evidence="6">Sulfatase</fullName>
    </submittedName>
</protein>
<dbReference type="InterPro" id="IPR050738">
    <property type="entry name" value="Sulfatase"/>
</dbReference>
<dbReference type="Gene3D" id="3.40.720.10">
    <property type="entry name" value="Alkaline Phosphatase, subunit A"/>
    <property type="match status" value="1"/>
</dbReference>
<dbReference type="RefSeq" id="WP_349094135.1">
    <property type="nucleotide sequence ID" value="NZ_JBBMFL010000007.1"/>
</dbReference>
<dbReference type="InterPro" id="IPR017850">
    <property type="entry name" value="Alkaline_phosphatase_core_sf"/>
</dbReference>
<dbReference type="PANTHER" id="PTHR42693:SF53">
    <property type="entry name" value="ENDO-4-O-SULFATASE"/>
    <property type="match status" value="1"/>
</dbReference>
<keyword evidence="4" id="KW-0106">Calcium</keyword>
<dbReference type="InterPro" id="IPR024607">
    <property type="entry name" value="Sulfatase_CS"/>
</dbReference>
<dbReference type="SUPFAM" id="SSF53649">
    <property type="entry name" value="Alkaline phosphatase-like"/>
    <property type="match status" value="1"/>
</dbReference>
<evidence type="ECO:0000256" key="4">
    <source>
        <dbReference type="ARBA" id="ARBA00022837"/>
    </source>
</evidence>
<proteinExistence type="inferred from homology"/>
<evidence type="ECO:0000313" key="6">
    <source>
        <dbReference type="EMBL" id="MEQ2544843.1"/>
    </source>
</evidence>
<feature type="domain" description="Sulfatase N-terminal" evidence="5">
    <location>
        <begin position="37"/>
        <end position="339"/>
    </location>
</feature>
<evidence type="ECO:0000256" key="3">
    <source>
        <dbReference type="ARBA" id="ARBA00022801"/>
    </source>
</evidence>